<protein>
    <submittedName>
        <fullName evidence="1">Uncharacterized protein</fullName>
    </submittedName>
</protein>
<dbReference type="EMBL" id="JACVVK020000078">
    <property type="protein sequence ID" value="KAK7494999.1"/>
    <property type="molecule type" value="Genomic_DNA"/>
</dbReference>
<gene>
    <name evidence="1" type="ORF">BaRGS_00013639</name>
</gene>
<accession>A0ABD0L5W8</accession>
<dbReference type="Proteomes" id="UP001519460">
    <property type="component" value="Unassembled WGS sequence"/>
</dbReference>
<keyword evidence="2" id="KW-1185">Reference proteome</keyword>
<reference evidence="1 2" key="1">
    <citation type="journal article" date="2023" name="Sci. Data">
        <title>Genome assembly of the Korean intertidal mud-creeper Batillaria attramentaria.</title>
        <authorList>
            <person name="Patra A.K."/>
            <person name="Ho P.T."/>
            <person name="Jun S."/>
            <person name="Lee S.J."/>
            <person name="Kim Y."/>
            <person name="Won Y.J."/>
        </authorList>
    </citation>
    <scope>NUCLEOTIDE SEQUENCE [LARGE SCALE GENOMIC DNA]</scope>
    <source>
        <strain evidence="1">Wonlab-2016</strain>
    </source>
</reference>
<comment type="caution">
    <text evidence="1">The sequence shown here is derived from an EMBL/GenBank/DDBJ whole genome shotgun (WGS) entry which is preliminary data.</text>
</comment>
<evidence type="ECO:0000313" key="2">
    <source>
        <dbReference type="Proteomes" id="UP001519460"/>
    </source>
</evidence>
<dbReference type="AlphaFoldDB" id="A0ABD0L5W8"/>
<proteinExistence type="predicted"/>
<feature type="non-terminal residue" evidence="1">
    <location>
        <position position="94"/>
    </location>
</feature>
<sequence>MLICSGPIQRSVFIKPSVRRNKRPKKDEKARKTFVFTNRNTHMHVHTQFAGAVLYCFSSSAPAKSERKEGRFLCTELQCLTDKCPTREACTILT</sequence>
<name>A0ABD0L5W8_9CAEN</name>
<organism evidence="1 2">
    <name type="scientific">Batillaria attramentaria</name>
    <dbReference type="NCBI Taxonomy" id="370345"/>
    <lineage>
        <taxon>Eukaryota</taxon>
        <taxon>Metazoa</taxon>
        <taxon>Spiralia</taxon>
        <taxon>Lophotrochozoa</taxon>
        <taxon>Mollusca</taxon>
        <taxon>Gastropoda</taxon>
        <taxon>Caenogastropoda</taxon>
        <taxon>Sorbeoconcha</taxon>
        <taxon>Cerithioidea</taxon>
        <taxon>Batillariidae</taxon>
        <taxon>Batillaria</taxon>
    </lineage>
</organism>
<evidence type="ECO:0000313" key="1">
    <source>
        <dbReference type="EMBL" id="KAK7494999.1"/>
    </source>
</evidence>